<protein>
    <submittedName>
        <fullName evidence="2">Uncharacterized protein</fullName>
    </submittedName>
</protein>
<name>A0A0K0DAZ7_ANGCA</name>
<dbReference type="Proteomes" id="UP000035642">
    <property type="component" value="Unassembled WGS sequence"/>
</dbReference>
<keyword evidence="1" id="KW-1185">Reference proteome</keyword>
<evidence type="ECO:0000313" key="2">
    <source>
        <dbReference type="WBParaSite" id="ACAC_0000752801-mRNA-1"/>
    </source>
</evidence>
<sequence>MATNNHIVTTIGCGPFTQINPALEKKKKETSEFWRLKVYAKLILRRTKSTMRVSYSIIVRLRNQVSALSFVNGKPRRPCWTPAKVSTFYSHFVRTTVDPFADDTATLDALKMAATRISGTFPLDRVSSDSGPHSFSAQTGSISPVEKSIGYMQLSNTIPSMA</sequence>
<reference evidence="2" key="2">
    <citation type="submission" date="2017-02" db="UniProtKB">
        <authorList>
            <consortium name="WormBaseParasite"/>
        </authorList>
    </citation>
    <scope>IDENTIFICATION</scope>
</reference>
<dbReference type="WBParaSite" id="ACAC_0000752801-mRNA-1">
    <property type="protein sequence ID" value="ACAC_0000752801-mRNA-1"/>
    <property type="gene ID" value="ACAC_0000752801"/>
</dbReference>
<proteinExistence type="predicted"/>
<accession>A0A0K0DAZ7</accession>
<organism evidence="1 2">
    <name type="scientific">Angiostrongylus cantonensis</name>
    <name type="common">Rat lungworm</name>
    <dbReference type="NCBI Taxonomy" id="6313"/>
    <lineage>
        <taxon>Eukaryota</taxon>
        <taxon>Metazoa</taxon>
        <taxon>Ecdysozoa</taxon>
        <taxon>Nematoda</taxon>
        <taxon>Chromadorea</taxon>
        <taxon>Rhabditida</taxon>
        <taxon>Rhabditina</taxon>
        <taxon>Rhabditomorpha</taxon>
        <taxon>Strongyloidea</taxon>
        <taxon>Metastrongylidae</taxon>
        <taxon>Angiostrongylus</taxon>
    </lineage>
</organism>
<dbReference type="AlphaFoldDB" id="A0A0K0DAZ7"/>
<evidence type="ECO:0000313" key="1">
    <source>
        <dbReference type="Proteomes" id="UP000035642"/>
    </source>
</evidence>
<reference evidence="1" key="1">
    <citation type="submission" date="2012-09" db="EMBL/GenBank/DDBJ databases">
        <authorList>
            <person name="Martin A.A."/>
        </authorList>
    </citation>
    <scope>NUCLEOTIDE SEQUENCE</scope>
</reference>